<evidence type="ECO:0000259" key="1">
    <source>
        <dbReference type="Pfam" id="PF02627"/>
    </source>
</evidence>
<dbReference type="Pfam" id="PF02627">
    <property type="entry name" value="CMD"/>
    <property type="match status" value="2"/>
</dbReference>
<dbReference type="Proteomes" id="UP000886742">
    <property type="component" value="Unassembled WGS sequence"/>
</dbReference>
<dbReference type="InterPro" id="IPR003779">
    <property type="entry name" value="CMD-like"/>
</dbReference>
<evidence type="ECO:0000313" key="3">
    <source>
        <dbReference type="Proteomes" id="UP000886742"/>
    </source>
</evidence>
<comment type="caution">
    <text evidence="2">The sequence shown here is derived from an EMBL/GenBank/DDBJ whole genome shotgun (WGS) entry which is preliminary data.</text>
</comment>
<organism evidence="2 3">
    <name type="scientific">Candidatus Enterousia intestinigallinarum</name>
    <dbReference type="NCBI Taxonomy" id="2840790"/>
    <lineage>
        <taxon>Bacteria</taxon>
        <taxon>Pseudomonadati</taxon>
        <taxon>Pseudomonadota</taxon>
        <taxon>Alphaproteobacteria</taxon>
        <taxon>Candidatus Enterousia</taxon>
    </lineage>
</organism>
<reference evidence="2" key="1">
    <citation type="submission" date="2020-10" db="EMBL/GenBank/DDBJ databases">
        <authorList>
            <person name="Gilroy R."/>
        </authorList>
    </citation>
    <scope>NUCLEOTIDE SEQUENCE</scope>
    <source>
        <strain evidence="2">ChiGjej3B3-5194</strain>
    </source>
</reference>
<accession>A0A9D1FGH0</accession>
<feature type="domain" description="Carboxymuconolactone decarboxylase-like" evidence="1">
    <location>
        <begin position="38"/>
        <end position="114"/>
    </location>
</feature>
<reference evidence="2" key="2">
    <citation type="journal article" date="2021" name="PeerJ">
        <title>Extensive microbial diversity within the chicken gut microbiome revealed by metagenomics and culture.</title>
        <authorList>
            <person name="Gilroy R."/>
            <person name="Ravi A."/>
            <person name="Getino M."/>
            <person name="Pursley I."/>
            <person name="Horton D.L."/>
            <person name="Alikhan N.F."/>
            <person name="Baker D."/>
            <person name="Gharbi K."/>
            <person name="Hall N."/>
            <person name="Watson M."/>
            <person name="Adriaenssens E.M."/>
            <person name="Foster-Nyarko E."/>
            <person name="Jarju S."/>
            <person name="Secka A."/>
            <person name="Antonio M."/>
            <person name="Oren A."/>
            <person name="Chaudhuri R.R."/>
            <person name="La Ragione R."/>
            <person name="Hildebrand F."/>
            <person name="Pallen M.J."/>
        </authorList>
    </citation>
    <scope>NUCLEOTIDE SEQUENCE</scope>
    <source>
        <strain evidence="2">ChiGjej3B3-5194</strain>
    </source>
</reference>
<dbReference type="GO" id="GO:0051920">
    <property type="term" value="F:peroxiredoxin activity"/>
    <property type="evidence" value="ECO:0007669"/>
    <property type="project" value="InterPro"/>
</dbReference>
<dbReference type="EMBL" id="DVJI01000012">
    <property type="protein sequence ID" value="HIS71120.1"/>
    <property type="molecule type" value="Genomic_DNA"/>
</dbReference>
<dbReference type="PANTHER" id="PTHR33570:SF2">
    <property type="entry name" value="CARBOXYMUCONOLACTONE DECARBOXYLASE-LIKE DOMAIN-CONTAINING PROTEIN"/>
    <property type="match status" value="1"/>
</dbReference>
<name>A0A9D1FGH0_9PROT</name>
<evidence type="ECO:0000313" key="2">
    <source>
        <dbReference type="EMBL" id="HIS71120.1"/>
    </source>
</evidence>
<dbReference type="Gene3D" id="1.20.1290.10">
    <property type="entry name" value="AhpD-like"/>
    <property type="match status" value="1"/>
</dbReference>
<dbReference type="InterPro" id="IPR029032">
    <property type="entry name" value="AhpD-like"/>
</dbReference>
<dbReference type="AlphaFoldDB" id="A0A9D1FGH0"/>
<dbReference type="PANTHER" id="PTHR33570">
    <property type="entry name" value="4-CARBOXYMUCONOLACTONE DECARBOXYLASE FAMILY PROTEIN"/>
    <property type="match status" value="1"/>
</dbReference>
<gene>
    <name evidence="2" type="ORF">IAD02_04015</name>
</gene>
<sequence>MKWLWGIIAVVAAVAVGVVIGFNCGGKSKMSDIKQTDPDIAAVLDNFIKNDVETRGNLSRDMRHYIVIGAHVATQSRDGLRAQINSALDDGIDPVAIKEVVYHAIPYVGLAKVYDSIVLTNEVFAERGIKLPLASQATVSSDTDARMTAGTQTQGAVIGGPDAVAARHAAALPDLAHIEDFLTQNCFGDYYSRNGLDFKTRELLTLVLLVSMGGADAQVRGHVAGNLNVGNGRDVMVDAVTQLVPYIGYPRTLNAISAINELTAN</sequence>
<proteinExistence type="predicted"/>
<dbReference type="InterPro" id="IPR052512">
    <property type="entry name" value="4CMD/NDH-1_regulator"/>
</dbReference>
<feature type="domain" description="Carboxymuconolactone decarboxylase-like" evidence="1">
    <location>
        <begin position="180"/>
        <end position="260"/>
    </location>
</feature>
<protein>
    <submittedName>
        <fullName evidence="2">Carboxymuconolactone decarboxylase family protein</fullName>
    </submittedName>
</protein>
<dbReference type="SUPFAM" id="SSF69118">
    <property type="entry name" value="AhpD-like"/>
    <property type="match status" value="1"/>
</dbReference>